<evidence type="ECO:0000256" key="1">
    <source>
        <dbReference type="ARBA" id="ARBA00022801"/>
    </source>
</evidence>
<dbReference type="PANTHER" id="PTHR43736">
    <property type="entry name" value="ADP-RIBOSE PYROPHOSPHATASE"/>
    <property type="match status" value="1"/>
</dbReference>
<gene>
    <name evidence="3" type="ORF">ENI34_00065</name>
</gene>
<dbReference type="SUPFAM" id="SSF55811">
    <property type="entry name" value="Nudix"/>
    <property type="match status" value="1"/>
</dbReference>
<dbReference type="InterPro" id="IPR020084">
    <property type="entry name" value="NUDIX_hydrolase_CS"/>
</dbReference>
<dbReference type="Proteomes" id="UP000885826">
    <property type="component" value="Unassembled WGS sequence"/>
</dbReference>
<dbReference type="PROSITE" id="PS00893">
    <property type="entry name" value="NUDIX_BOX"/>
    <property type="match status" value="1"/>
</dbReference>
<proteinExistence type="predicted"/>
<feature type="domain" description="Nudix hydrolase" evidence="2">
    <location>
        <begin position="1"/>
        <end position="124"/>
    </location>
</feature>
<dbReference type="CDD" id="cd02883">
    <property type="entry name" value="NUDIX_Hydrolase"/>
    <property type="match status" value="1"/>
</dbReference>
<dbReference type="InterPro" id="IPR015797">
    <property type="entry name" value="NUDIX_hydrolase-like_dom_sf"/>
</dbReference>
<evidence type="ECO:0000259" key="2">
    <source>
        <dbReference type="PROSITE" id="PS51462"/>
    </source>
</evidence>
<dbReference type="Pfam" id="PF00293">
    <property type="entry name" value="NUDIX"/>
    <property type="match status" value="1"/>
</dbReference>
<accession>A0A9C9EK46</accession>
<reference evidence="3" key="1">
    <citation type="journal article" date="2020" name="mSystems">
        <title>Genome- and Community-Level Interaction Insights into Carbon Utilization and Element Cycling Functions of Hydrothermarchaeota in Hydrothermal Sediment.</title>
        <authorList>
            <person name="Zhou Z."/>
            <person name="Liu Y."/>
            <person name="Xu W."/>
            <person name="Pan J."/>
            <person name="Luo Z.H."/>
            <person name="Li M."/>
        </authorList>
    </citation>
    <scope>NUCLEOTIDE SEQUENCE</scope>
    <source>
        <strain evidence="3">HyVt-388</strain>
    </source>
</reference>
<comment type="caution">
    <text evidence="3">The sequence shown here is derived from an EMBL/GenBank/DDBJ whole genome shotgun (WGS) entry which is preliminary data.</text>
</comment>
<protein>
    <submittedName>
        <fullName evidence="3">NUDIX hydrolase</fullName>
    </submittedName>
</protein>
<dbReference type="AlphaFoldDB" id="A0A9C9EK46"/>
<dbReference type="GO" id="GO:0016787">
    <property type="term" value="F:hydrolase activity"/>
    <property type="evidence" value="ECO:0007669"/>
    <property type="project" value="UniProtKB-KW"/>
</dbReference>
<dbReference type="PANTHER" id="PTHR43736:SF1">
    <property type="entry name" value="DIHYDRONEOPTERIN TRIPHOSPHATE DIPHOSPHATASE"/>
    <property type="match status" value="1"/>
</dbReference>
<evidence type="ECO:0000313" key="3">
    <source>
        <dbReference type="EMBL" id="HEC77519.1"/>
    </source>
</evidence>
<dbReference type="Gene3D" id="3.90.79.10">
    <property type="entry name" value="Nucleoside Triphosphate Pyrophosphohydrolase"/>
    <property type="match status" value="1"/>
</dbReference>
<keyword evidence="1 3" id="KW-0378">Hydrolase</keyword>
<sequence>MKDAVAVVVKKGGRFLLIKRAKKNEAEDYWCPITGAVEQGETQEEAVVREAKEEMNIVVHPIKKVWECLTDDKRYLLHWWYVESTAEGIVPNPSEVKEYSWFTWEEMQKIDKMFDADLHFFREIGVRLTDPEIL</sequence>
<evidence type="ECO:0000313" key="4">
    <source>
        <dbReference type="Proteomes" id="UP000885826"/>
    </source>
</evidence>
<organism evidence="3 4">
    <name type="scientific">candidate division WOR-3 bacterium</name>
    <dbReference type="NCBI Taxonomy" id="2052148"/>
    <lineage>
        <taxon>Bacteria</taxon>
        <taxon>Bacteria division WOR-3</taxon>
    </lineage>
</organism>
<dbReference type="PROSITE" id="PS51462">
    <property type="entry name" value="NUDIX"/>
    <property type="match status" value="1"/>
</dbReference>
<name>A0A9C9EK46_UNCW3</name>
<dbReference type="InterPro" id="IPR000086">
    <property type="entry name" value="NUDIX_hydrolase_dom"/>
</dbReference>
<dbReference type="EMBL" id="DRIG01000001">
    <property type="protein sequence ID" value="HEC77519.1"/>
    <property type="molecule type" value="Genomic_DNA"/>
</dbReference>